<dbReference type="EMBL" id="KM982401">
    <property type="protein sequence ID" value="AKI79635.1"/>
    <property type="molecule type" value="Genomic_DNA"/>
</dbReference>
<dbReference type="Gene3D" id="1.25.40.10">
    <property type="entry name" value="Tetratricopeptide repeat domain"/>
    <property type="match status" value="1"/>
</dbReference>
<dbReference type="PANTHER" id="PTHR11102">
    <property type="entry name" value="SEL-1-LIKE PROTEIN"/>
    <property type="match status" value="1"/>
</dbReference>
<evidence type="ECO:0000313" key="2">
    <source>
        <dbReference type="Proteomes" id="UP000241474"/>
    </source>
</evidence>
<sequence>MDNSDKIYDLIDSANNNDVDSQNELVRIFVHNCFIRSVLTFAKPFKWKNIVENTIQDSNYTYFILCFHGHKYNRVKYQEIYKKIIDGLFLRISKSSSLDALTYNNLGFIYHNDIFKKNKVIKVISHYCKAVNMNSKHAQYNLATFIRLNYYKQEFVKLLSKTVFKDSTLPISKEIIFKKIYELYKLSASQFNPNAEHSLSTTCEFREFIGQKERDEWLKKSAKNGLSISQYSIGTKYLGGDVTNRKYQKGIIYLKNSAKQGDTGSQISLINIYSKEYGKNIMTNINEMMYWYLNCEQYTSFFMNIFDVFPIVCNTMEIDNKSNEENQNITNIETIILSKIQLLLVKIKYDCVCNNSITITNILDELENKFFKIIESRQKIQNSSSIFYISQMRLVDSVYQNIIDQQNKTGIIPFVKNYLVDEEIYMSIGFDSIEICDQLEILLNNDMYAENIVELLWRLDELCKEKSYYSKILKITNMLENYRSQVITFLEDNLTLRENYFFKKYKHIQRNYF</sequence>
<reference evidence="1 2" key="1">
    <citation type="submission" date="2014-10" db="EMBL/GenBank/DDBJ databases">
        <title>Pan-genome analysis of Brazilian lineage A amoebal mimiviruses.</title>
        <authorList>
            <person name="Assis F.L."/>
            <person name="Abrahao J.S."/>
            <person name="Kroon E.G."/>
            <person name="Dornas F.P."/>
            <person name="Andrade K.R."/>
            <person name="Borato P.V.M."/>
            <person name="Pilotto M.R."/>
            <person name="Benamar S."/>
            <person name="LaScola B."/>
            <person name="Colson P."/>
        </authorList>
    </citation>
    <scope>NUCLEOTIDE SEQUENCE [LARGE SCALE GENOMIC DNA]</scope>
    <source>
        <strain evidence="1 2">Oyster</strain>
    </source>
</reference>
<protein>
    <submittedName>
        <fullName evidence="1">Putative sel1-like repeat-containing protein</fullName>
    </submittedName>
</protein>
<dbReference type="InterPro" id="IPR050767">
    <property type="entry name" value="Sel1_AlgK"/>
</dbReference>
<dbReference type="PANTHER" id="PTHR11102:SF147">
    <property type="entry name" value="SEL1L ADAPTOR SUBUNIT OF ERAD E3 UBIQUITIN LIGASE"/>
    <property type="match status" value="1"/>
</dbReference>
<proteinExistence type="predicted"/>
<dbReference type="GO" id="GO:0036503">
    <property type="term" value="P:ERAD pathway"/>
    <property type="evidence" value="ECO:0007669"/>
    <property type="project" value="TreeGrafter"/>
</dbReference>
<dbReference type="SMART" id="SM00671">
    <property type="entry name" value="SEL1"/>
    <property type="match status" value="2"/>
</dbReference>
<accession>A0A0G2Y1R8</accession>
<organismHost>
    <name type="scientific">Acanthamoeba polyphaga</name>
    <name type="common">Amoeba</name>
    <dbReference type="NCBI Taxonomy" id="5757"/>
</organismHost>
<organism evidence="1 2">
    <name type="scientific">Acanthamoeba polyphaga mimivirus</name>
    <name type="common">APMV</name>
    <dbReference type="NCBI Taxonomy" id="212035"/>
    <lineage>
        <taxon>Viruses</taxon>
        <taxon>Varidnaviria</taxon>
        <taxon>Bamfordvirae</taxon>
        <taxon>Nucleocytoviricota</taxon>
        <taxon>Megaviricetes</taxon>
        <taxon>Imitervirales</taxon>
        <taxon>Mimiviridae</taxon>
        <taxon>Megamimivirinae</taxon>
        <taxon>Mimivirus</taxon>
        <taxon>Mimivirus bradfordmassiliense</taxon>
    </lineage>
</organism>
<dbReference type="SUPFAM" id="SSF81901">
    <property type="entry name" value="HCP-like"/>
    <property type="match status" value="2"/>
</dbReference>
<dbReference type="Proteomes" id="UP000241474">
    <property type="component" value="Segment"/>
</dbReference>
<dbReference type="InterPro" id="IPR006597">
    <property type="entry name" value="Sel1-like"/>
</dbReference>
<name>A0A0G2Y1R8_MIMIV</name>
<dbReference type="InterPro" id="IPR011990">
    <property type="entry name" value="TPR-like_helical_dom_sf"/>
</dbReference>
<evidence type="ECO:0000313" key="1">
    <source>
        <dbReference type="EMBL" id="AKI79635.1"/>
    </source>
</evidence>